<dbReference type="OrthoDB" id="4312109at2759"/>
<feature type="compositionally biased region" description="Basic and acidic residues" evidence="1">
    <location>
        <begin position="72"/>
        <end position="83"/>
    </location>
</feature>
<dbReference type="OMA" id="SECQLWI"/>
<dbReference type="AlphaFoldDB" id="A0A1R3RAV6"/>
<protein>
    <submittedName>
        <fullName evidence="2">Uncharacterized protein</fullName>
    </submittedName>
</protein>
<dbReference type="EMBL" id="KV907510">
    <property type="protein sequence ID" value="OOF91619.1"/>
    <property type="molecule type" value="Genomic_DNA"/>
</dbReference>
<name>A0A1R3RAV6_ASPC5</name>
<keyword evidence="3" id="KW-1185">Reference proteome</keyword>
<feature type="compositionally biased region" description="Basic residues" evidence="1">
    <location>
        <begin position="293"/>
        <end position="303"/>
    </location>
</feature>
<evidence type="ECO:0000256" key="1">
    <source>
        <dbReference type="SAM" id="MobiDB-lite"/>
    </source>
</evidence>
<feature type="compositionally biased region" description="Polar residues" evidence="1">
    <location>
        <begin position="93"/>
        <end position="107"/>
    </location>
</feature>
<dbReference type="SUPFAM" id="SSF48452">
    <property type="entry name" value="TPR-like"/>
    <property type="match status" value="1"/>
</dbReference>
<dbReference type="Proteomes" id="UP000188318">
    <property type="component" value="Unassembled WGS sequence"/>
</dbReference>
<feature type="compositionally biased region" description="Basic and acidic residues" evidence="1">
    <location>
        <begin position="111"/>
        <end position="124"/>
    </location>
</feature>
<reference evidence="3" key="1">
    <citation type="journal article" date="2017" name="Genome Biol.">
        <title>Comparative genomics reveals high biological diversity and specific adaptations in the industrially and medically important fungal genus Aspergillus.</title>
        <authorList>
            <person name="de Vries R.P."/>
            <person name="Riley R."/>
            <person name="Wiebenga A."/>
            <person name="Aguilar-Osorio G."/>
            <person name="Amillis S."/>
            <person name="Uchima C.A."/>
            <person name="Anderluh G."/>
            <person name="Asadollahi M."/>
            <person name="Askin M."/>
            <person name="Barry K."/>
            <person name="Battaglia E."/>
            <person name="Bayram O."/>
            <person name="Benocci T."/>
            <person name="Braus-Stromeyer S.A."/>
            <person name="Caldana C."/>
            <person name="Canovas D."/>
            <person name="Cerqueira G.C."/>
            <person name="Chen F."/>
            <person name="Chen W."/>
            <person name="Choi C."/>
            <person name="Clum A."/>
            <person name="Dos Santos R.A."/>
            <person name="Damasio A.R."/>
            <person name="Diallinas G."/>
            <person name="Emri T."/>
            <person name="Fekete E."/>
            <person name="Flipphi M."/>
            <person name="Freyberg S."/>
            <person name="Gallo A."/>
            <person name="Gournas C."/>
            <person name="Habgood R."/>
            <person name="Hainaut M."/>
            <person name="Harispe M.L."/>
            <person name="Henrissat B."/>
            <person name="Hilden K.S."/>
            <person name="Hope R."/>
            <person name="Hossain A."/>
            <person name="Karabika E."/>
            <person name="Karaffa L."/>
            <person name="Karanyi Z."/>
            <person name="Krasevec N."/>
            <person name="Kuo A."/>
            <person name="Kusch H."/>
            <person name="LaButti K."/>
            <person name="Lagendijk E.L."/>
            <person name="Lapidus A."/>
            <person name="Levasseur A."/>
            <person name="Lindquist E."/>
            <person name="Lipzen A."/>
            <person name="Logrieco A.F."/>
            <person name="MacCabe A."/>
            <person name="Maekelae M.R."/>
            <person name="Malavazi I."/>
            <person name="Melin P."/>
            <person name="Meyer V."/>
            <person name="Mielnichuk N."/>
            <person name="Miskei M."/>
            <person name="Molnar A.P."/>
            <person name="Mule G."/>
            <person name="Ngan C.Y."/>
            <person name="Orejas M."/>
            <person name="Orosz E."/>
            <person name="Ouedraogo J.P."/>
            <person name="Overkamp K.M."/>
            <person name="Park H.-S."/>
            <person name="Perrone G."/>
            <person name="Piumi F."/>
            <person name="Punt P.J."/>
            <person name="Ram A.F."/>
            <person name="Ramon A."/>
            <person name="Rauscher S."/>
            <person name="Record E."/>
            <person name="Riano-Pachon D.M."/>
            <person name="Robert V."/>
            <person name="Roehrig J."/>
            <person name="Ruller R."/>
            <person name="Salamov A."/>
            <person name="Salih N.S."/>
            <person name="Samson R.A."/>
            <person name="Sandor E."/>
            <person name="Sanguinetti M."/>
            <person name="Schuetze T."/>
            <person name="Sepcic K."/>
            <person name="Shelest E."/>
            <person name="Sherlock G."/>
            <person name="Sophianopoulou V."/>
            <person name="Squina F.M."/>
            <person name="Sun H."/>
            <person name="Susca A."/>
            <person name="Todd R.B."/>
            <person name="Tsang A."/>
            <person name="Unkles S.E."/>
            <person name="van de Wiele N."/>
            <person name="van Rossen-Uffink D."/>
            <person name="Oliveira J.V."/>
            <person name="Vesth T.C."/>
            <person name="Visser J."/>
            <person name="Yu J.-H."/>
            <person name="Zhou M."/>
            <person name="Andersen M.R."/>
            <person name="Archer D.B."/>
            <person name="Baker S.E."/>
            <person name="Benoit I."/>
            <person name="Brakhage A.A."/>
            <person name="Braus G.H."/>
            <person name="Fischer R."/>
            <person name="Frisvad J.C."/>
            <person name="Goldman G.H."/>
            <person name="Houbraken J."/>
            <person name="Oakley B."/>
            <person name="Pocsi I."/>
            <person name="Scazzocchio C."/>
            <person name="Seiboth B."/>
            <person name="vanKuyk P.A."/>
            <person name="Wortman J."/>
            <person name="Dyer P.S."/>
            <person name="Grigoriev I.V."/>
        </authorList>
    </citation>
    <scope>NUCLEOTIDE SEQUENCE [LARGE SCALE GENOMIC DNA]</scope>
    <source>
        <strain evidence="3">ITEM 5010</strain>
    </source>
</reference>
<organism evidence="2 3">
    <name type="scientific">Aspergillus carbonarius (strain ITEM 5010)</name>
    <dbReference type="NCBI Taxonomy" id="602072"/>
    <lineage>
        <taxon>Eukaryota</taxon>
        <taxon>Fungi</taxon>
        <taxon>Dikarya</taxon>
        <taxon>Ascomycota</taxon>
        <taxon>Pezizomycotina</taxon>
        <taxon>Eurotiomycetes</taxon>
        <taxon>Eurotiomycetidae</taxon>
        <taxon>Eurotiales</taxon>
        <taxon>Aspergillaceae</taxon>
        <taxon>Aspergillus</taxon>
        <taxon>Aspergillus subgen. Circumdati</taxon>
    </lineage>
</organism>
<evidence type="ECO:0000313" key="2">
    <source>
        <dbReference type="EMBL" id="OOF91619.1"/>
    </source>
</evidence>
<sequence>MSVNKRGCSPRRDTALNIRADSDDEYTHLDQNPNEDEAWQSLMEANYNKDDPQIQYSADQGIFHNQFLPSEDGSRDDEQDKPARSNSTDDDNYSQNLEDLPSSSLKKSQTHPRDHTNAGKLGAELRDVRKAESLEPFLAYFDGEMNKREITTTLLQGGHYLRDNRLNEAEFHVQKALKLAEDLGERPLVARCKYWQGRVKYAQGYYDEAHQWFSECQLWIAEYPEANTMAHYMQVCKPELSEEERRRIYQETRKHGHRARTESTVGEALATQTSKRPWENSLHLLSAENIPKTVHRRKTAKPKSHLDKQPKDIGGFKLSRRQKVFSLEIYPIGMASRYRPTKLFPEQPYEIIVPQKKWEDFIEHHKDKSVTMSYLEREQRRYQAKLQEKIIYR</sequence>
<dbReference type="Gene3D" id="1.25.40.10">
    <property type="entry name" value="Tetratricopeptide repeat domain"/>
    <property type="match status" value="1"/>
</dbReference>
<feature type="region of interest" description="Disordered" evidence="1">
    <location>
        <begin position="252"/>
        <end position="272"/>
    </location>
</feature>
<evidence type="ECO:0000313" key="3">
    <source>
        <dbReference type="Proteomes" id="UP000188318"/>
    </source>
</evidence>
<proteinExistence type="predicted"/>
<gene>
    <name evidence="2" type="ORF">ASPCADRAFT_409206</name>
</gene>
<feature type="region of interest" description="Disordered" evidence="1">
    <location>
        <begin position="293"/>
        <end position="313"/>
    </location>
</feature>
<feature type="region of interest" description="Disordered" evidence="1">
    <location>
        <begin position="1"/>
        <end position="124"/>
    </location>
</feature>
<accession>A0A1R3RAV6</accession>
<dbReference type="InterPro" id="IPR011990">
    <property type="entry name" value="TPR-like_helical_dom_sf"/>
</dbReference>
<dbReference type="VEuPathDB" id="FungiDB:ASPCADRAFT_409206"/>